<organism evidence="1 2">
    <name type="scientific">SAR86 cluster bacterium</name>
    <dbReference type="NCBI Taxonomy" id="2030880"/>
    <lineage>
        <taxon>Bacteria</taxon>
        <taxon>Pseudomonadati</taxon>
        <taxon>Pseudomonadota</taxon>
        <taxon>Gammaproteobacteria</taxon>
        <taxon>SAR86 cluster</taxon>
    </lineage>
</organism>
<name>A0A2A5CHY0_9GAMM</name>
<dbReference type="InterPro" id="IPR056955">
    <property type="entry name" value="ORC-CDC6-like"/>
</dbReference>
<dbReference type="AlphaFoldDB" id="A0A2A5CHY0"/>
<proteinExistence type="predicted"/>
<accession>A0A2A5CHY0</accession>
<sequence>MSKNWLSEENARIFFLSLSGLELLSELLSALENIMAHFPGFREEIKNNQDLWNKINRITQKELKDIGSVKNWIDDALYDVQVSINSNDTSELVRIDPKAMFSLLLPAVVNNSNFLANTRFKVFVDEFENLAEYQQKIINGYRKHSDAFLSWNVAHKRFAQLSNATDGDEKLQLGDDYRDYILDESFENETEERFFLCELLLLGLLSTGIKCSISNFDGETLGDREKLGVREKKEYRESVRNCVKRIFPNESNRELAKFAMGISSVKTVVTDSLNKISGLTETNKQTLINEQPAVAVATVAIASQISFKSEDLISFIDSDFSSDHKYSQRVQTYLFTALLNLNARYSYITIPMYSGFDRFCQLSTHNIRHFFELCYQSFCFMDIDDEIETIESFPCISFEDMHKGAINASNNIIKEIPTYTPMGLTLSGLVNRLGTIFQIWQKGESQSEPEKTHFYIRHDFGALPKNIADVIEQAKCWRVFIEYSATKDKNSDSSSGFEYRLNPIYAPHFNISFRKIRRLEFSEEEFSKITFGDSDEYEVIRARHIKNSKLTNSQNTDQGTFFDD</sequence>
<dbReference type="Pfam" id="PF24389">
    <property type="entry name" value="ORC-CDC6-like"/>
    <property type="match status" value="1"/>
</dbReference>
<reference evidence="2" key="1">
    <citation type="submission" date="2017-08" db="EMBL/GenBank/DDBJ databases">
        <title>A dynamic microbial community with high functional redundancy inhabits the cold, oxic subseafloor aquifer.</title>
        <authorList>
            <person name="Tully B.J."/>
            <person name="Wheat C.G."/>
            <person name="Glazer B.T."/>
            <person name="Huber J.A."/>
        </authorList>
    </citation>
    <scope>NUCLEOTIDE SEQUENCE [LARGE SCALE GENOMIC DNA]</scope>
</reference>
<evidence type="ECO:0000313" key="1">
    <source>
        <dbReference type="EMBL" id="PCJ43363.1"/>
    </source>
</evidence>
<comment type="caution">
    <text evidence="1">The sequence shown here is derived from an EMBL/GenBank/DDBJ whole genome shotgun (WGS) entry which is preliminary data.</text>
</comment>
<evidence type="ECO:0000313" key="2">
    <source>
        <dbReference type="Proteomes" id="UP000228987"/>
    </source>
</evidence>
<dbReference type="EMBL" id="NVWI01000001">
    <property type="protein sequence ID" value="PCJ43363.1"/>
    <property type="molecule type" value="Genomic_DNA"/>
</dbReference>
<gene>
    <name evidence="1" type="ORF">COA71_00375</name>
</gene>
<dbReference type="Proteomes" id="UP000228987">
    <property type="component" value="Unassembled WGS sequence"/>
</dbReference>
<protein>
    <submittedName>
        <fullName evidence="1">Uncharacterized protein</fullName>
    </submittedName>
</protein>